<dbReference type="GO" id="GO:0045926">
    <property type="term" value="P:negative regulation of growth"/>
    <property type="evidence" value="ECO:0007669"/>
    <property type="project" value="UniProtKB-ARBA"/>
</dbReference>
<comment type="function">
    <text evidence="5">Toxic component of a toxin-antitoxin (TA) system. An RNase.</text>
</comment>
<keyword evidence="2 5" id="KW-0540">Nuclease</keyword>
<keyword evidence="1 5" id="KW-1277">Toxin-antitoxin system</keyword>
<comment type="similarity">
    <text evidence="5">Belongs to the PINc/VapC protein family.</text>
</comment>
<dbReference type="GO" id="GO:0016788">
    <property type="term" value="F:hydrolase activity, acting on ester bonds"/>
    <property type="evidence" value="ECO:0007669"/>
    <property type="project" value="InterPro"/>
</dbReference>
<organism evidence="7 8">
    <name type="scientific">Gemmatimonas groenlandica</name>
    <dbReference type="NCBI Taxonomy" id="2732249"/>
    <lineage>
        <taxon>Bacteria</taxon>
        <taxon>Pseudomonadati</taxon>
        <taxon>Gemmatimonadota</taxon>
        <taxon>Gemmatimonadia</taxon>
        <taxon>Gemmatimonadales</taxon>
        <taxon>Gemmatimonadaceae</taxon>
        <taxon>Gemmatimonas</taxon>
    </lineage>
</organism>
<dbReference type="RefSeq" id="WP_171223854.1">
    <property type="nucleotide sequence ID" value="NZ_CP053085.1"/>
</dbReference>
<name>A0A6M4IKN4_9BACT</name>
<dbReference type="GO" id="GO:0004540">
    <property type="term" value="F:RNA nuclease activity"/>
    <property type="evidence" value="ECO:0007669"/>
    <property type="project" value="InterPro"/>
</dbReference>
<keyword evidence="3 5" id="KW-0479">Metal-binding</keyword>
<dbReference type="AlphaFoldDB" id="A0A6M4IKN4"/>
<dbReference type="Pfam" id="PF01850">
    <property type="entry name" value="PIN"/>
    <property type="match status" value="1"/>
</dbReference>
<sequence length="142" mass="15867">MIVPDVNLLVYTLNRDSPQCTRARDWWRTLLNGDEPVGLTWVTVMGVVRISTNPRIFRSPLALVDVIGNVDEWFSQPVVSTLEPGARHWAIMRTLLAEAGRGGNLTTDAHLAALCIERGATLHSADGDFARFRGLRYENPLR</sequence>
<keyword evidence="5" id="KW-0800">Toxin</keyword>
<dbReference type="CDD" id="cd18678">
    <property type="entry name" value="PIN_MtVapC25_VapC33-like"/>
    <property type="match status" value="1"/>
</dbReference>
<accession>A0A6M4IKN4</accession>
<dbReference type="InterPro" id="IPR022907">
    <property type="entry name" value="VapC_family"/>
</dbReference>
<evidence type="ECO:0000259" key="6">
    <source>
        <dbReference type="Pfam" id="PF01850"/>
    </source>
</evidence>
<dbReference type="KEGG" id="ggr:HKW67_02265"/>
<comment type="cofactor">
    <cofactor evidence="5">
        <name>Mg(2+)</name>
        <dbReference type="ChEBI" id="CHEBI:18420"/>
    </cofactor>
</comment>
<evidence type="ECO:0000256" key="5">
    <source>
        <dbReference type="HAMAP-Rule" id="MF_00265"/>
    </source>
</evidence>
<dbReference type="InterPro" id="IPR002716">
    <property type="entry name" value="PIN_dom"/>
</dbReference>
<dbReference type="SUPFAM" id="SSF88723">
    <property type="entry name" value="PIN domain-like"/>
    <property type="match status" value="1"/>
</dbReference>
<dbReference type="InterPro" id="IPR029060">
    <property type="entry name" value="PIN-like_dom_sf"/>
</dbReference>
<reference evidence="7 8" key="1">
    <citation type="submission" date="2020-05" db="EMBL/GenBank/DDBJ databases">
        <title>Complete genome sequence of Gemmatimonas greenlandica TET16.</title>
        <authorList>
            <person name="Zeng Y."/>
        </authorList>
    </citation>
    <scope>NUCLEOTIDE SEQUENCE [LARGE SCALE GENOMIC DNA]</scope>
    <source>
        <strain evidence="7 8">TET16</strain>
    </source>
</reference>
<keyword evidence="5" id="KW-0460">Magnesium</keyword>
<dbReference type="InterPro" id="IPR006226">
    <property type="entry name" value="Mtu_PIN"/>
</dbReference>
<dbReference type="GO" id="GO:0000287">
    <property type="term" value="F:magnesium ion binding"/>
    <property type="evidence" value="ECO:0007669"/>
    <property type="project" value="UniProtKB-UniRule"/>
</dbReference>
<evidence type="ECO:0000256" key="1">
    <source>
        <dbReference type="ARBA" id="ARBA00022649"/>
    </source>
</evidence>
<dbReference type="HAMAP" id="MF_00265">
    <property type="entry name" value="VapC_Nob1"/>
    <property type="match status" value="1"/>
</dbReference>
<gene>
    <name evidence="5" type="primary">vapC</name>
    <name evidence="7" type="ORF">HKW67_02265</name>
</gene>
<feature type="domain" description="PIN" evidence="6">
    <location>
        <begin position="2"/>
        <end position="133"/>
    </location>
</feature>
<feature type="binding site" evidence="5">
    <location>
        <position position="108"/>
    </location>
    <ligand>
        <name>Mg(2+)</name>
        <dbReference type="ChEBI" id="CHEBI:18420"/>
    </ligand>
</feature>
<evidence type="ECO:0000256" key="4">
    <source>
        <dbReference type="ARBA" id="ARBA00022801"/>
    </source>
</evidence>
<dbReference type="Gene3D" id="3.40.50.1010">
    <property type="entry name" value="5'-nuclease"/>
    <property type="match status" value="1"/>
</dbReference>
<evidence type="ECO:0000313" key="8">
    <source>
        <dbReference type="Proteomes" id="UP000500938"/>
    </source>
</evidence>
<keyword evidence="4 5" id="KW-0378">Hydrolase</keyword>
<feature type="binding site" evidence="5">
    <location>
        <position position="5"/>
    </location>
    <ligand>
        <name>Mg(2+)</name>
        <dbReference type="ChEBI" id="CHEBI:18420"/>
    </ligand>
</feature>
<protein>
    <recommendedName>
        <fullName evidence="5">Ribonuclease VapC</fullName>
        <shortName evidence="5">RNase VapC</shortName>
        <ecNumber evidence="5">3.1.-.-</ecNumber>
    </recommendedName>
    <alternativeName>
        <fullName evidence="5">Toxin VapC</fullName>
    </alternativeName>
</protein>
<evidence type="ECO:0000256" key="3">
    <source>
        <dbReference type="ARBA" id="ARBA00022723"/>
    </source>
</evidence>
<dbReference type="EC" id="3.1.-.-" evidence="5"/>
<proteinExistence type="inferred from homology"/>
<dbReference type="GO" id="GO:0090729">
    <property type="term" value="F:toxin activity"/>
    <property type="evidence" value="ECO:0007669"/>
    <property type="project" value="UniProtKB-KW"/>
</dbReference>
<evidence type="ECO:0000256" key="2">
    <source>
        <dbReference type="ARBA" id="ARBA00022722"/>
    </source>
</evidence>
<dbReference type="Proteomes" id="UP000500938">
    <property type="component" value="Chromosome"/>
</dbReference>
<evidence type="ECO:0000313" key="7">
    <source>
        <dbReference type="EMBL" id="QJR34428.1"/>
    </source>
</evidence>
<dbReference type="NCBIfam" id="TIGR00028">
    <property type="entry name" value="Mtu_PIN_fam"/>
    <property type="match status" value="1"/>
</dbReference>
<keyword evidence="8" id="KW-1185">Reference proteome</keyword>
<dbReference type="EMBL" id="CP053085">
    <property type="protein sequence ID" value="QJR34428.1"/>
    <property type="molecule type" value="Genomic_DNA"/>
</dbReference>